<reference evidence="2" key="1">
    <citation type="submission" date="2023-07" db="EMBL/GenBank/DDBJ databases">
        <title>Chromosome-level Genome Assembly of Striped Snakehead (Channa striata).</title>
        <authorList>
            <person name="Liu H."/>
        </authorList>
    </citation>
    <scope>NUCLEOTIDE SEQUENCE</scope>
    <source>
        <strain evidence="2">Gz</strain>
        <tissue evidence="2">Muscle</tissue>
    </source>
</reference>
<name>A0AA88IGQ0_CHASR</name>
<gene>
    <name evidence="2" type="ORF">Q5P01_000128</name>
</gene>
<feature type="compositionally biased region" description="Basic and acidic residues" evidence="1">
    <location>
        <begin position="20"/>
        <end position="39"/>
    </location>
</feature>
<dbReference type="EMBL" id="JAUPFM010000156">
    <property type="protein sequence ID" value="KAK2811906.1"/>
    <property type="molecule type" value="Genomic_DNA"/>
</dbReference>
<accession>A0AA88IGQ0</accession>
<dbReference type="Proteomes" id="UP001187415">
    <property type="component" value="Unassembled WGS sequence"/>
</dbReference>
<evidence type="ECO:0000313" key="3">
    <source>
        <dbReference type="Proteomes" id="UP001187415"/>
    </source>
</evidence>
<evidence type="ECO:0000313" key="2">
    <source>
        <dbReference type="EMBL" id="KAK2811906.1"/>
    </source>
</evidence>
<sequence length="242" mass="26029">MRLAPPHPTLRCGTRAKPVRSPDEAPRKRKAELREEAARAKCMSLARPTPRRGLRDNGPILSASLNRRAPVRWKAATSSEIGPLGILGQPPWNEQLRTSELGHLRGRGPKRHSICAAEKTLKPRSPRRAETIAGSAVASDAAAHRSGAPTEPAAVEEPQSRVFAKGRMRRAAGEIDTGWRSWGVRRGRVELCADIATDAYPYNLRGLAQARARPGLDGELADALNAAIESLGDTATRGSAPG</sequence>
<organism evidence="2 3">
    <name type="scientific">Channa striata</name>
    <name type="common">Snakehead murrel</name>
    <name type="synonym">Ophicephalus striatus</name>
    <dbReference type="NCBI Taxonomy" id="64152"/>
    <lineage>
        <taxon>Eukaryota</taxon>
        <taxon>Metazoa</taxon>
        <taxon>Chordata</taxon>
        <taxon>Craniata</taxon>
        <taxon>Vertebrata</taxon>
        <taxon>Euteleostomi</taxon>
        <taxon>Actinopterygii</taxon>
        <taxon>Neopterygii</taxon>
        <taxon>Teleostei</taxon>
        <taxon>Neoteleostei</taxon>
        <taxon>Acanthomorphata</taxon>
        <taxon>Anabantaria</taxon>
        <taxon>Anabantiformes</taxon>
        <taxon>Channoidei</taxon>
        <taxon>Channidae</taxon>
        <taxon>Channa</taxon>
    </lineage>
</organism>
<protein>
    <submittedName>
        <fullName evidence="2">Uncharacterized protein</fullName>
    </submittedName>
</protein>
<dbReference type="AlphaFoldDB" id="A0AA88IGQ0"/>
<proteinExistence type="predicted"/>
<keyword evidence="3" id="KW-1185">Reference proteome</keyword>
<feature type="region of interest" description="Disordered" evidence="1">
    <location>
        <begin position="1"/>
        <end position="61"/>
    </location>
</feature>
<evidence type="ECO:0000256" key="1">
    <source>
        <dbReference type="SAM" id="MobiDB-lite"/>
    </source>
</evidence>
<comment type="caution">
    <text evidence="2">The sequence shown here is derived from an EMBL/GenBank/DDBJ whole genome shotgun (WGS) entry which is preliminary data.</text>
</comment>